<dbReference type="EMBL" id="CAVNYO010000444">
    <property type="protein sequence ID" value="CAK5281222.1"/>
    <property type="molecule type" value="Genomic_DNA"/>
</dbReference>
<keyword evidence="8" id="KW-1185">Reference proteome</keyword>
<dbReference type="EMBL" id="CAVNYO010000088">
    <property type="protein sequence ID" value="CAK5265410.1"/>
    <property type="molecule type" value="Genomic_DNA"/>
</dbReference>
<protein>
    <recommendedName>
        <fullName evidence="5">Protein kinase domain-containing protein</fullName>
    </recommendedName>
</protein>
<feature type="domain" description="Protein kinase" evidence="5">
    <location>
        <begin position="163"/>
        <end position="444"/>
    </location>
</feature>
<feature type="binding site" evidence="3">
    <location>
        <position position="192"/>
    </location>
    <ligand>
        <name>ATP</name>
        <dbReference type="ChEBI" id="CHEBI:30616"/>
    </ligand>
</feature>
<accession>A0AAD2HW23</accession>
<proteinExistence type="predicted"/>
<dbReference type="PROSITE" id="PS00107">
    <property type="entry name" value="PROTEIN_KINASE_ATP"/>
    <property type="match status" value="1"/>
</dbReference>
<evidence type="ECO:0000256" key="3">
    <source>
        <dbReference type="PROSITE-ProRule" id="PRU10141"/>
    </source>
</evidence>
<comment type="caution">
    <text evidence="7">The sequence shown here is derived from an EMBL/GenBank/DDBJ whole genome shotgun (WGS) entry which is preliminary data.</text>
</comment>
<dbReference type="GO" id="GO:0005737">
    <property type="term" value="C:cytoplasm"/>
    <property type="evidence" value="ECO:0007669"/>
    <property type="project" value="TreeGrafter"/>
</dbReference>
<gene>
    <name evidence="7" type="ORF">MYCIT1_LOCUS32183</name>
    <name evidence="6" type="ORF">MYCIT1_LOCUS6370</name>
</gene>
<dbReference type="PROSITE" id="PS50011">
    <property type="entry name" value="PROTEIN_KINASE_DOM"/>
    <property type="match status" value="1"/>
</dbReference>
<dbReference type="Pfam" id="PF00069">
    <property type="entry name" value="Pkinase"/>
    <property type="match status" value="1"/>
</dbReference>
<organism evidence="7 8">
    <name type="scientific">Mycena citricolor</name>
    <dbReference type="NCBI Taxonomy" id="2018698"/>
    <lineage>
        <taxon>Eukaryota</taxon>
        <taxon>Fungi</taxon>
        <taxon>Dikarya</taxon>
        <taxon>Basidiomycota</taxon>
        <taxon>Agaricomycotina</taxon>
        <taxon>Agaricomycetes</taxon>
        <taxon>Agaricomycetidae</taxon>
        <taxon>Agaricales</taxon>
        <taxon>Marasmiineae</taxon>
        <taxon>Mycenaceae</taxon>
        <taxon>Mycena</taxon>
    </lineage>
</organism>
<dbReference type="InterPro" id="IPR017441">
    <property type="entry name" value="Protein_kinase_ATP_BS"/>
</dbReference>
<evidence type="ECO:0000259" key="5">
    <source>
        <dbReference type="PROSITE" id="PS50011"/>
    </source>
</evidence>
<name>A0AAD2HW23_9AGAR</name>
<feature type="region of interest" description="Disordered" evidence="4">
    <location>
        <begin position="476"/>
        <end position="502"/>
    </location>
</feature>
<dbReference type="GO" id="GO:0004674">
    <property type="term" value="F:protein serine/threonine kinase activity"/>
    <property type="evidence" value="ECO:0007669"/>
    <property type="project" value="TreeGrafter"/>
</dbReference>
<dbReference type="InterPro" id="IPR000719">
    <property type="entry name" value="Prot_kinase_dom"/>
</dbReference>
<dbReference type="GO" id="GO:0005634">
    <property type="term" value="C:nucleus"/>
    <property type="evidence" value="ECO:0007669"/>
    <property type="project" value="TreeGrafter"/>
</dbReference>
<keyword evidence="1 3" id="KW-0547">Nucleotide-binding</keyword>
<evidence type="ECO:0000256" key="1">
    <source>
        <dbReference type="ARBA" id="ARBA00022741"/>
    </source>
</evidence>
<keyword evidence="2 3" id="KW-0067">ATP-binding</keyword>
<evidence type="ECO:0000256" key="2">
    <source>
        <dbReference type="ARBA" id="ARBA00022840"/>
    </source>
</evidence>
<dbReference type="InterPro" id="IPR011009">
    <property type="entry name" value="Kinase-like_dom_sf"/>
</dbReference>
<dbReference type="PROSITE" id="PS00108">
    <property type="entry name" value="PROTEIN_KINASE_ST"/>
    <property type="match status" value="1"/>
</dbReference>
<dbReference type="InterPro" id="IPR008271">
    <property type="entry name" value="Ser/Thr_kinase_AS"/>
</dbReference>
<dbReference type="PANTHER" id="PTHR44167:SF24">
    <property type="entry name" value="SERINE_THREONINE-PROTEIN KINASE CHK2"/>
    <property type="match status" value="1"/>
</dbReference>
<evidence type="ECO:0000313" key="8">
    <source>
        <dbReference type="Proteomes" id="UP001295794"/>
    </source>
</evidence>
<dbReference type="SMART" id="SM00220">
    <property type="entry name" value="S_TKc"/>
    <property type="match status" value="1"/>
</dbReference>
<dbReference type="GO" id="GO:0044773">
    <property type="term" value="P:mitotic DNA damage checkpoint signaling"/>
    <property type="evidence" value="ECO:0007669"/>
    <property type="project" value="TreeGrafter"/>
</dbReference>
<evidence type="ECO:0000313" key="7">
    <source>
        <dbReference type="EMBL" id="CAK5281222.1"/>
    </source>
</evidence>
<evidence type="ECO:0000256" key="4">
    <source>
        <dbReference type="SAM" id="MobiDB-lite"/>
    </source>
</evidence>
<dbReference type="GO" id="GO:0005524">
    <property type="term" value="F:ATP binding"/>
    <property type="evidence" value="ECO:0007669"/>
    <property type="project" value="UniProtKB-UniRule"/>
</dbReference>
<dbReference type="SUPFAM" id="SSF56112">
    <property type="entry name" value="Protein kinase-like (PK-like)"/>
    <property type="match status" value="1"/>
</dbReference>
<dbReference type="AlphaFoldDB" id="A0AAD2HW23"/>
<sequence length="502" mass="56545">MVYNAALAPSKLTVDPLGLECDAEIVWGSLELTRNLRPPISLNGYKAFVIAFGPEENLFTQGVPRYLKGEDYFPVFLPGPDPDPVDSHPIIRWNGRQDSLCAFTLTNCAPVSVAILDGAHLQPWQSVPLVDGAVIEFVPSGYRYTFRVAFRQLRQHLVLKHHYEIVGQLGQGAFGAVCKVRDRRDGKLYAFKYLHKASKRHCLIFYSRIITHLLGVQTRRMDRECAYHEMMALKTIGAHPNIVKLIQPLSSPTEIGYDLLLELIHGITLLEYVGYRGCLSEDHSRNLTYQLCSGLVYIHGLGVSHGDIKYNNILLTLGDHQQPVIKIIDFGLARIKAFSTYPTKISSTSFNAPEVFHQEHSATFSQMQLWDSWALGYMVYFMLTGSHPFVPHDGPFDPNSDTIDWLLLEHLGVSVAAYSFVRQLLRISYPRRLKIRHTLKQPWFQDFDPAARIFGRDDLPPALVGQFDAKASSVSASVSKRKRAPDAIANALGKKNKRSDQN</sequence>
<dbReference type="PANTHER" id="PTHR44167">
    <property type="entry name" value="OVARIAN-SPECIFIC SERINE/THREONINE-PROTEIN KINASE LOK-RELATED"/>
    <property type="match status" value="1"/>
</dbReference>
<reference evidence="7" key="1">
    <citation type="submission" date="2023-11" db="EMBL/GenBank/DDBJ databases">
        <authorList>
            <person name="De Vega J J."/>
            <person name="De Vega J J."/>
        </authorList>
    </citation>
    <scope>NUCLEOTIDE SEQUENCE</scope>
</reference>
<evidence type="ECO:0000313" key="6">
    <source>
        <dbReference type="EMBL" id="CAK5265410.1"/>
    </source>
</evidence>
<dbReference type="Gene3D" id="1.10.510.10">
    <property type="entry name" value="Transferase(Phosphotransferase) domain 1"/>
    <property type="match status" value="1"/>
</dbReference>
<dbReference type="Proteomes" id="UP001295794">
    <property type="component" value="Unassembled WGS sequence"/>
</dbReference>